<sequence>MTDRADRLTAEDSLRLRIVVVKLMDHEGNFQLTGHYFQKIQTVMVFTSGSASAKQYLNP</sequence>
<dbReference type="Proteomes" id="UP001519460">
    <property type="component" value="Unassembled WGS sequence"/>
</dbReference>
<evidence type="ECO:0000313" key="1">
    <source>
        <dbReference type="EMBL" id="KAK7501736.1"/>
    </source>
</evidence>
<keyword evidence="2" id="KW-1185">Reference proteome</keyword>
<name>A0ABD0LRE1_9CAEN</name>
<comment type="caution">
    <text evidence="1">The sequence shown here is derived from an EMBL/GenBank/DDBJ whole genome shotgun (WGS) entry which is preliminary data.</text>
</comment>
<organism evidence="1 2">
    <name type="scientific">Batillaria attramentaria</name>
    <dbReference type="NCBI Taxonomy" id="370345"/>
    <lineage>
        <taxon>Eukaryota</taxon>
        <taxon>Metazoa</taxon>
        <taxon>Spiralia</taxon>
        <taxon>Lophotrochozoa</taxon>
        <taxon>Mollusca</taxon>
        <taxon>Gastropoda</taxon>
        <taxon>Caenogastropoda</taxon>
        <taxon>Sorbeoconcha</taxon>
        <taxon>Cerithioidea</taxon>
        <taxon>Batillariidae</taxon>
        <taxon>Batillaria</taxon>
    </lineage>
</organism>
<reference evidence="1 2" key="1">
    <citation type="journal article" date="2023" name="Sci. Data">
        <title>Genome assembly of the Korean intertidal mud-creeper Batillaria attramentaria.</title>
        <authorList>
            <person name="Patra A.K."/>
            <person name="Ho P.T."/>
            <person name="Jun S."/>
            <person name="Lee S.J."/>
            <person name="Kim Y."/>
            <person name="Won Y.J."/>
        </authorList>
    </citation>
    <scope>NUCLEOTIDE SEQUENCE [LARGE SCALE GENOMIC DNA]</scope>
    <source>
        <strain evidence="1">Wonlab-2016</strain>
    </source>
</reference>
<accession>A0ABD0LRE1</accession>
<evidence type="ECO:0000313" key="2">
    <source>
        <dbReference type="Proteomes" id="UP001519460"/>
    </source>
</evidence>
<dbReference type="AlphaFoldDB" id="A0ABD0LRE1"/>
<protein>
    <submittedName>
        <fullName evidence="1">Uncharacterized protein</fullName>
    </submittedName>
</protein>
<feature type="non-terminal residue" evidence="1">
    <location>
        <position position="59"/>
    </location>
</feature>
<proteinExistence type="predicted"/>
<gene>
    <name evidence="1" type="ORF">BaRGS_00007167</name>
</gene>
<dbReference type="EMBL" id="JACVVK020000030">
    <property type="protein sequence ID" value="KAK7501736.1"/>
    <property type="molecule type" value="Genomic_DNA"/>
</dbReference>